<dbReference type="EMBL" id="CP055153">
    <property type="protein sequence ID" value="QMU31475.1"/>
    <property type="molecule type" value="Genomic_DNA"/>
</dbReference>
<name>A0A7L7LG33_9BACT</name>
<proteinExistence type="predicted"/>
<dbReference type="GO" id="GO:0006352">
    <property type="term" value="P:DNA-templated transcription initiation"/>
    <property type="evidence" value="ECO:0007669"/>
    <property type="project" value="InterPro"/>
</dbReference>
<dbReference type="PANTHER" id="PTHR43133:SF46">
    <property type="entry name" value="RNA POLYMERASE SIGMA-70 FACTOR ECF SUBFAMILY"/>
    <property type="match status" value="1"/>
</dbReference>
<keyword evidence="6" id="KW-1185">Reference proteome</keyword>
<dbReference type="PANTHER" id="PTHR43133">
    <property type="entry name" value="RNA POLYMERASE ECF-TYPE SIGMA FACTO"/>
    <property type="match status" value="1"/>
</dbReference>
<evidence type="ECO:0000256" key="1">
    <source>
        <dbReference type="ARBA" id="ARBA00023015"/>
    </source>
</evidence>
<dbReference type="NCBIfam" id="TIGR02937">
    <property type="entry name" value="sigma70-ECF"/>
    <property type="match status" value="1"/>
</dbReference>
<reference evidence="5 6" key="1">
    <citation type="submission" date="2020-06" db="EMBL/GenBank/DDBJ databases">
        <authorList>
            <person name="Hwang Y.J."/>
        </authorList>
    </citation>
    <scope>NUCLEOTIDE SEQUENCE [LARGE SCALE GENOMIC DNA]</scope>
    <source>
        <strain evidence="5 6">KUDC8001</strain>
    </source>
</reference>
<reference evidence="5 6" key="2">
    <citation type="submission" date="2020-08" db="EMBL/GenBank/DDBJ databases">
        <title>Adhaeribacter dokdonensis sp. nov., isolated from the rhizosphere of Elymus tsukushiensis, a plant native to the Dokdo Islands, Republic of Korea.</title>
        <authorList>
            <person name="Ghim S.Y."/>
        </authorList>
    </citation>
    <scope>NUCLEOTIDE SEQUENCE [LARGE SCALE GENOMIC DNA]</scope>
    <source>
        <strain evidence="5 6">KUDC8001</strain>
    </source>
</reference>
<evidence type="ECO:0000256" key="2">
    <source>
        <dbReference type="ARBA" id="ARBA00023082"/>
    </source>
</evidence>
<dbReference type="KEGG" id="add:HUW48_07100"/>
<evidence type="ECO:0000313" key="5">
    <source>
        <dbReference type="EMBL" id="QMU31475.1"/>
    </source>
</evidence>
<organism evidence="5 6">
    <name type="scientific">Adhaeribacter radiodurans</name>
    <dbReference type="NCBI Taxonomy" id="2745197"/>
    <lineage>
        <taxon>Bacteria</taxon>
        <taxon>Pseudomonadati</taxon>
        <taxon>Bacteroidota</taxon>
        <taxon>Cytophagia</taxon>
        <taxon>Cytophagales</taxon>
        <taxon>Hymenobacteraceae</taxon>
        <taxon>Adhaeribacter</taxon>
    </lineage>
</organism>
<evidence type="ECO:0000313" key="6">
    <source>
        <dbReference type="Proteomes" id="UP000514509"/>
    </source>
</evidence>
<accession>A0A7L7LG33</accession>
<protein>
    <submittedName>
        <fullName evidence="5">Sigma-70 family RNA polymerase sigma factor</fullName>
    </submittedName>
</protein>
<dbReference type="InterPro" id="IPR014284">
    <property type="entry name" value="RNA_pol_sigma-70_dom"/>
</dbReference>
<dbReference type="InterPro" id="IPR013325">
    <property type="entry name" value="RNA_pol_sigma_r2"/>
</dbReference>
<dbReference type="Pfam" id="PF04542">
    <property type="entry name" value="Sigma70_r2"/>
    <property type="match status" value="1"/>
</dbReference>
<dbReference type="AlphaFoldDB" id="A0A7L7LG33"/>
<keyword evidence="2" id="KW-0731">Sigma factor</keyword>
<dbReference type="SUPFAM" id="SSF88946">
    <property type="entry name" value="Sigma2 domain of RNA polymerase sigma factors"/>
    <property type="match status" value="1"/>
</dbReference>
<dbReference type="InterPro" id="IPR007627">
    <property type="entry name" value="RNA_pol_sigma70_r2"/>
</dbReference>
<keyword evidence="1" id="KW-0805">Transcription regulation</keyword>
<dbReference type="Proteomes" id="UP000514509">
    <property type="component" value="Chromosome"/>
</dbReference>
<dbReference type="GO" id="GO:0016987">
    <property type="term" value="F:sigma factor activity"/>
    <property type="evidence" value="ECO:0007669"/>
    <property type="project" value="UniProtKB-KW"/>
</dbReference>
<dbReference type="Gene3D" id="1.10.1740.10">
    <property type="match status" value="1"/>
</dbReference>
<sequence length="179" mass="20833">MIADWQQQLVANREKTLTKIYARAYPMVLHYVKQQGGTPDDAQDLLQEAIILFYEKIMLEELTLTALVTTYIMGVCKNLWRRELEKRQRQEALVIEKTDLADDIPAETGSSTLELVNYVEQLGQKCRDMLLAFYYFGQSIPAIAKQHQYRTVHSASVQKFKCLERLRKSLAAFTIQHFR</sequence>
<feature type="domain" description="RNA polymerase sigma-70 region 2" evidence="4">
    <location>
        <begin position="21"/>
        <end position="89"/>
    </location>
</feature>
<keyword evidence="3" id="KW-0804">Transcription</keyword>
<gene>
    <name evidence="5" type="ORF">HUW48_07100</name>
</gene>
<evidence type="ECO:0000256" key="3">
    <source>
        <dbReference type="ARBA" id="ARBA00023163"/>
    </source>
</evidence>
<evidence type="ECO:0000259" key="4">
    <source>
        <dbReference type="Pfam" id="PF04542"/>
    </source>
</evidence>
<dbReference type="InterPro" id="IPR039425">
    <property type="entry name" value="RNA_pol_sigma-70-like"/>
</dbReference>